<feature type="region of interest" description="Disordered" evidence="2">
    <location>
        <begin position="79"/>
        <end position="125"/>
    </location>
</feature>
<dbReference type="Gene3D" id="2.40.50.200">
    <property type="entry name" value="Bacterial OB-fold"/>
    <property type="match status" value="1"/>
</dbReference>
<evidence type="ECO:0008006" key="4">
    <source>
        <dbReference type="Google" id="ProtNLM"/>
    </source>
</evidence>
<protein>
    <recommendedName>
        <fullName evidence="4">DUF5666 domain-containing protein</fullName>
    </recommendedName>
</protein>
<sequence length="290" mass="31535">MVTNIRDLQVRDDFIVTIAGTVINVREDEFLLQDSTGQIWVDAIRRGSGTIDLAIGEQVTVTGDLDDLEDFDAIRITRADGSEVIGQPRPRNGRPGNGRPGNGRPGNGRPGNGRPENDRPIDLDAAPRVNIGDLRVRDDLFVTITGTVTQIRDDEFILRDRTGQVLVDGIRRGGGSLDIAIGDRLTVVGDLDDQDFDALRITRPDGSIVASQPAQPRNRRRDGDFRDGRENGDFSGPPPWAGRPGGPRGWQGDEFAGPPPWAGQPGGPRSFLQSTDQSWAQPLDVDSSIF</sequence>
<feature type="compositionally biased region" description="Basic and acidic residues" evidence="2">
    <location>
        <begin position="221"/>
        <end position="232"/>
    </location>
</feature>
<dbReference type="EMBL" id="CP053587">
    <property type="protein sequence ID" value="WNZ27639.1"/>
    <property type="molecule type" value="Genomic_DNA"/>
</dbReference>
<dbReference type="InterPro" id="IPR012340">
    <property type="entry name" value="NA-bd_OB-fold"/>
</dbReference>
<accession>A0AA96WM45</accession>
<dbReference type="AlphaFoldDB" id="A0AA96WM45"/>
<dbReference type="RefSeq" id="WP_316436050.1">
    <property type="nucleotide sequence ID" value="NZ_CP053587.1"/>
</dbReference>
<feature type="region of interest" description="Disordered" evidence="2">
    <location>
        <begin position="204"/>
        <end position="290"/>
    </location>
</feature>
<reference evidence="3" key="1">
    <citation type="submission" date="2020-05" db="EMBL/GenBank/DDBJ databases">
        <authorList>
            <person name="Zhu T."/>
            <person name="Keshari N."/>
            <person name="Lu X."/>
        </authorList>
    </citation>
    <scope>NUCLEOTIDE SEQUENCE</scope>
    <source>
        <strain evidence="3">NK1-12</strain>
    </source>
</reference>
<dbReference type="SUPFAM" id="SSF101756">
    <property type="entry name" value="Hypothetical protein YgiW"/>
    <property type="match status" value="2"/>
</dbReference>
<organism evidence="3">
    <name type="scientific">Leptolyngbya sp. NK1-12</name>
    <dbReference type="NCBI Taxonomy" id="2547451"/>
    <lineage>
        <taxon>Bacteria</taxon>
        <taxon>Bacillati</taxon>
        <taxon>Cyanobacteriota</taxon>
        <taxon>Cyanophyceae</taxon>
        <taxon>Leptolyngbyales</taxon>
        <taxon>Leptolyngbyaceae</taxon>
        <taxon>Leptolyngbya group</taxon>
        <taxon>Leptolyngbya</taxon>
    </lineage>
</organism>
<feature type="compositionally biased region" description="Polar residues" evidence="2">
    <location>
        <begin position="271"/>
        <end position="280"/>
    </location>
</feature>
<keyword evidence="1" id="KW-0732">Signal</keyword>
<proteinExistence type="predicted"/>
<dbReference type="InterPro" id="IPR036700">
    <property type="entry name" value="BOBF_sf"/>
</dbReference>
<dbReference type="InterPro" id="IPR005220">
    <property type="entry name" value="CarO-like"/>
</dbReference>
<feature type="compositionally biased region" description="Gly residues" evidence="2">
    <location>
        <begin position="95"/>
        <end position="111"/>
    </location>
</feature>
<dbReference type="Gene3D" id="2.40.50.140">
    <property type="entry name" value="Nucleic acid-binding proteins"/>
    <property type="match status" value="1"/>
</dbReference>
<gene>
    <name evidence="3" type="ORF">HJG54_32840</name>
</gene>
<evidence type="ECO:0000313" key="3">
    <source>
        <dbReference type="EMBL" id="WNZ27639.1"/>
    </source>
</evidence>
<dbReference type="Pfam" id="PF04076">
    <property type="entry name" value="BOF"/>
    <property type="match status" value="1"/>
</dbReference>
<evidence type="ECO:0000256" key="1">
    <source>
        <dbReference type="ARBA" id="ARBA00022729"/>
    </source>
</evidence>
<name>A0AA96WM45_9CYAN</name>
<evidence type="ECO:0000256" key="2">
    <source>
        <dbReference type="SAM" id="MobiDB-lite"/>
    </source>
</evidence>